<dbReference type="EMBL" id="HBNR01088617">
    <property type="protein sequence ID" value="CAE4666970.1"/>
    <property type="molecule type" value="Transcribed_RNA"/>
</dbReference>
<protein>
    <submittedName>
        <fullName evidence="1">Uncharacterized protein</fullName>
    </submittedName>
</protein>
<proteinExistence type="predicted"/>
<organism evidence="1">
    <name type="scientific">Alexandrium monilatum</name>
    <dbReference type="NCBI Taxonomy" id="311494"/>
    <lineage>
        <taxon>Eukaryota</taxon>
        <taxon>Sar</taxon>
        <taxon>Alveolata</taxon>
        <taxon>Dinophyceae</taxon>
        <taxon>Gonyaulacales</taxon>
        <taxon>Pyrocystaceae</taxon>
        <taxon>Alexandrium</taxon>
    </lineage>
</organism>
<accession>A0A6T1RAP1</accession>
<evidence type="ECO:0000313" key="1">
    <source>
        <dbReference type="EMBL" id="CAE4666965.1"/>
    </source>
</evidence>
<dbReference type="EMBL" id="HBNR01088613">
    <property type="protein sequence ID" value="CAE4666965.1"/>
    <property type="molecule type" value="Transcribed_RNA"/>
</dbReference>
<name>A0A6T1RAP1_9DINO</name>
<sequence length="243" mass="27094">MADTVFNFGMHSGKSFQHVFDNDKWYVAWAFKQDKAGSIKCKKCKTGLLKRFVEFCTAADTGKGAVSDASTCAGSLPGTPWSQQATQADYPTAPKYQMGEYTTVPKHQMGGNPMMAPTPMTMMHQQHFAPSQAALAPCPQQGREADQWPNSDPSWQQVLDHLEERNIDFEAVRDAHRDTRRDILKAVFYGDPILRAQAETIWLKLAQEKQGKGRERSRSRGKKLKFVPCTISTGFAPSISAAF</sequence>
<evidence type="ECO:0000313" key="2">
    <source>
        <dbReference type="EMBL" id="CAE4666970.1"/>
    </source>
</evidence>
<reference evidence="1" key="1">
    <citation type="submission" date="2021-01" db="EMBL/GenBank/DDBJ databases">
        <authorList>
            <person name="Corre E."/>
            <person name="Pelletier E."/>
            <person name="Niang G."/>
            <person name="Scheremetjew M."/>
            <person name="Finn R."/>
            <person name="Kale V."/>
            <person name="Holt S."/>
            <person name="Cochrane G."/>
            <person name="Meng A."/>
            <person name="Brown T."/>
            <person name="Cohen L."/>
        </authorList>
    </citation>
    <scope>NUCLEOTIDE SEQUENCE</scope>
    <source>
        <strain evidence="1">CCMP3105</strain>
    </source>
</reference>
<dbReference type="AlphaFoldDB" id="A0A6T1RAP1"/>
<gene>
    <name evidence="1" type="ORF">AMON00008_LOCUS63497</name>
    <name evidence="2" type="ORF">AMON00008_LOCUS63500</name>
</gene>